<dbReference type="RefSeq" id="WP_180689927.1">
    <property type="nucleotide sequence ID" value="NZ_CP059052.1"/>
</dbReference>
<evidence type="ECO:0000313" key="1">
    <source>
        <dbReference type="EMBL" id="QLJ16777.1"/>
    </source>
</evidence>
<dbReference type="AlphaFoldDB" id="A0A7D6A170"/>
<gene>
    <name evidence="1" type="ORF">H0H12_12955</name>
</gene>
<protein>
    <submittedName>
        <fullName evidence="1">Uncharacterized protein</fullName>
    </submittedName>
</protein>
<organism evidence="1 2">
    <name type="scientific">Pseudomonas putida</name>
    <name type="common">Arthrobacter siderocapsulatus</name>
    <dbReference type="NCBI Taxonomy" id="303"/>
    <lineage>
        <taxon>Bacteria</taxon>
        <taxon>Pseudomonadati</taxon>
        <taxon>Pseudomonadota</taxon>
        <taxon>Gammaproteobacteria</taxon>
        <taxon>Pseudomonadales</taxon>
        <taxon>Pseudomonadaceae</taxon>
        <taxon>Pseudomonas</taxon>
    </lineage>
</organism>
<sequence length="240" mass="26900">MADYLLILSFLRMVGIDNKRPGLAPGFLLESWMEPGQVITSSLGWGDIAKIVLASGVVAALIGWVKDWIFRSGDSSKAATFAAIDIVGKLDMYAHQSSRNVSFYREHTAQMCSLRDYQNWPSCSYPELEVSQDVLKLIDTELACEVAWFATTQANANEYLYYVYSDSYDPTEGSDAKAELVGFMGYEAYLLAGKLRDRYGLLRYAHRWELAGDFQDLQSDWGKVKKDVAARLSQPRGADL</sequence>
<dbReference type="EMBL" id="CP059052">
    <property type="protein sequence ID" value="QLJ16777.1"/>
    <property type="molecule type" value="Genomic_DNA"/>
</dbReference>
<dbReference type="Proteomes" id="UP000510934">
    <property type="component" value="Chromosome"/>
</dbReference>
<proteinExistence type="predicted"/>
<reference evidence="1 2" key="1">
    <citation type="journal article" date="2009" name="Mikrobiologiia">
        <title>[Phenanthren biodegradation and interaction of Pseudomonas putida BS3701 and Burkholderia sp.BS3702 in plant rhizosphere].</title>
        <authorList>
            <person name="Ovchinnikova A.A."/>
            <person name="Vetrova A.A."/>
            <person name="Filonov A.E."/>
            <person name="Boronin A.M."/>
        </authorList>
    </citation>
    <scope>NUCLEOTIDE SEQUENCE [LARGE SCALE GENOMIC DNA]</scope>
    <source>
        <strain evidence="1 2">BS3701</strain>
    </source>
</reference>
<accession>A0A7D6A170</accession>
<evidence type="ECO:0000313" key="2">
    <source>
        <dbReference type="Proteomes" id="UP000510934"/>
    </source>
</evidence>
<name>A0A7D6A170_PSEPU</name>